<dbReference type="SMART" id="SM00352">
    <property type="entry name" value="POU"/>
    <property type="match status" value="1"/>
</dbReference>
<dbReference type="SMART" id="SM00389">
    <property type="entry name" value="HOX"/>
    <property type="match status" value="1"/>
</dbReference>
<evidence type="ECO:0000256" key="1">
    <source>
        <dbReference type="ARBA" id="ARBA00004123"/>
    </source>
</evidence>
<dbReference type="InterPro" id="IPR000327">
    <property type="entry name" value="POU_dom"/>
</dbReference>
<dbReference type="PROSITE" id="PS00465">
    <property type="entry name" value="POU_2"/>
    <property type="match status" value="1"/>
</dbReference>
<reference evidence="10" key="1">
    <citation type="submission" date="2014-03" db="EMBL/GenBank/DDBJ databases">
        <title>The whipworm genome and dual-species transcriptomics of an intimate host-pathogen interaction.</title>
        <authorList>
            <person name="Foth B.J."/>
            <person name="Tsai I.J."/>
            <person name="Reid A.J."/>
            <person name="Bancroft A.J."/>
            <person name="Nichol S."/>
            <person name="Tracey A."/>
            <person name="Holroyd N."/>
            <person name="Cotton J.A."/>
            <person name="Stanley E.J."/>
            <person name="Zarowiecki M."/>
            <person name="Liu J.Z."/>
            <person name="Huckvale T."/>
            <person name="Cooper P.J."/>
            <person name="Grencis R.K."/>
            <person name="Berriman M."/>
        </authorList>
    </citation>
    <scope>NUCLEOTIDE SEQUENCE [LARGE SCALE GENOMIC DNA]</scope>
    <source>
        <strain evidence="10">Edinburgh</strain>
    </source>
</reference>
<dbReference type="InterPro" id="IPR017970">
    <property type="entry name" value="Homeobox_CS"/>
</dbReference>
<reference evidence="11" key="2">
    <citation type="submission" date="2019-12" db="UniProtKB">
        <authorList>
            <consortium name="WormBaseParasite"/>
        </authorList>
    </citation>
    <scope>IDENTIFICATION</scope>
</reference>
<evidence type="ECO:0000259" key="8">
    <source>
        <dbReference type="PROSITE" id="PS50071"/>
    </source>
</evidence>
<proteinExistence type="inferred from homology"/>
<dbReference type="STRING" id="70415.A0A5S6QH65"/>
<dbReference type="Gene3D" id="1.10.10.60">
    <property type="entry name" value="Homeodomain-like"/>
    <property type="match status" value="1"/>
</dbReference>
<evidence type="ECO:0000256" key="4">
    <source>
        <dbReference type="ARBA" id="ARBA00023242"/>
    </source>
</evidence>
<dbReference type="GO" id="GO:0005634">
    <property type="term" value="C:nucleus"/>
    <property type="evidence" value="ECO:0007669"/>
    <property type="project" value="UniProtKB-SubCell"/>
</dbReference>
<evidence type="ECO:0000256" key="3">
    <source>
        <dbReference type="ARBA" id="ARBA00023155"/>
    </source>
</evidence>
<dbReference type="FunFam" id="1.10.260.40:FF:000001">
    <property type="entry name" value="POU domain protein"/>
    <property type="match status" value="1"/>
</dbReference>
<dbReference type="SUPFAM" id="SSF46689">
    <property type="entry name" value="Homeodomain-like"/>
    <property type="match status" value="1"/>
</dbReference>
<evidence type="ECO:0000256" key="5">
    <source>
        <dbReference type="PROSITE-ProRule" id="PRU00108"/>
    </source>
</evidence>
<keyword evidence="10" id="KW-1185">Reference proteome</keyword>
<dbReference type="CDD" id="cd00086">
    <property type="entry name" value="homeodomain"/>
    <property type="match status" value="1"/>
</dbReference>
<dbReference type="SUPFAM" id="SSF47413">
    <property type="entry name" value="lambda repressor-like DNA-binding domains"/>
    <property type="match status" value="1"/>
</dbReference>
<dbReference type="PANTHER" id="PTHR11636:SF137">
    <property type="entry name" value="HOMEOBOX PROTEIN CEH-18"/>
    <property type="match status" value="1"/>
</dbReference>
<dbReference type="InterPro" id="IPR010982">
    <property type="entry name" value="Lambda_DNA-bd_dom_sf"/>
</dbReference>
<comment type="subcellular location">
    <subcellularLocation>
        <location evidence="1 5 6">Nucleus</location>
    </subcellularLocation>
</comment>
<dbReference type="PROSITE" id="PS51179">
    <property type="entry name" value="POU_3"/>
    <property type="match status" value="1"/>
</dbReference>
<protein>
    <recommendedName>
        <fullName evidence="7">POU domain protein</fullName>
    </recommendedName>
</protein>
<evidence type="ECO:0000256" key="2">
    <source>
        <dbReference type="ARBA" id="ARBA00023125"/>
    </source>
</evidence>
<comment type="similarity">
    <text evidence="7">Belongs to the POU transcription factor family.</text>
</comment>
<sequence>MAGVEKYPSVASAFQMSFGQDAGPVEQSLKHDKSETELICLERLPHSASDEAASAPSLYSEVPCVGPTLTDLSTPNPELVPSENAAVAPAVPWEFKMSSPLTWWNSSLKCNGQPPVEQISYGEQAPQSSPCSGRSGFCESSNELLYNSACDEPCSSLSAQRISDVGDSLLQMEEDMNVQRSPGDGTVAIEELESFARYFKKTRIRLGFTQGDVGCAMGRLYNFAFSQTTISRFEALNLSFKNMCKLKPRLERWLIDTEETLKNGTFDCKVLKASIDTTVCPRRRKRRTNIEGKMRDILEREFQICNRPHPSRLEELANELCLDREVVRVWFCNRRQKEKKECRDCLNEMAGRKCSVHACGFLVYTHDSRLPIGGTADTLSQISEGSRRRP</sequence>
<dbReference type="InterPro" id="IPR001356">
    <property type="entry name" value="HD"/>
</dbReference>
<dbReference type="GO" id="GO:0000981">
    <property type="term" value="F:DNA-binding transcription factor activity, RNA polymerase II-specific"/>
    <property type="evidence" value="ECO:0007669"/>
    <property type="project" value="InterPro"/>
</dbReference>
<evidence type="ECO:0000313" key="11">
    <source>
        <dbReference type="WBParaSite" id="TMUE_2000006736.1"/>
    </source>
</evidence>
<dbReference type="Proteomes" id="UP000046395">
    <property type="component" value="Unassembled WGS sequence"/>
</dbReference>
<dbReference type="WBParaSite" id="TMUE_2000006736.2">
    <property type="protein sequence ID" value="TMUE_2000006736.2"/>
    <property type="gene ID" value="WBGene00292846"/>
</dbReference>
<name>A0A5S6QH65_TRIMR</name>
<dbReference type="InterPro" id="IPR013847">
    <property type="entry name" value="POU"/>
</dbReference>
<accession>A0A5S6QH65</accession>
<evidence type="ECO:0000256" key="6">
    <source>
        <dbReference type="RuleBase" id="RU000682"/>
    </source>
</evidence>
<dbReference type="Gene3D" id="1.10.260.40">
    <property type="entry name" value="lambda repressor-like DNA-binding domains"/>
    <property type="match status" value="1"/>
</dbReference>
<dbReference type="InterPro" id="IPR050255">
    <property type="entry name" value="POU_domain_TF"/>
</dbReference>
<dbReference type="PRINTS" id="PR00028">
    <property type="entry name" value="POUDOMAIN"/>
</dbReference>
<feature type="DNA-binding region" description="Homeobox" evidence="5">
    <location>
        <begin position="283"/>
        <end position="342"/>
    </location>
</feature>
<feature type="domain" description="POU-specific" evidence="9">
    <location>
        <begin position="184"/>
        <end position="258"/>
    </location>
</feature>
<keyword evidence="4 5" id="KW-0539">Nucleus</keyword>
<dbReference type="InterPro" id="IPR009057">
    <property type="entry name" value="Homeodomain-like_sf"/>
</dbReference>
<dbReference type="GO" id="GO:0030154">
    <property type="term" value="P:cell differentiation"/>
    <property type="evidence" value="ECO:0007669"/>
    <property type="project" value="UniProtKB-ARBA"/>
</dbReference>
<organism evidence="10 11">
    <name type="scientific">Trichuris muris</name>
    <name type="common">Mouse whipworm</name>
    <dbReference type="NCBI Taxonomy" id="70415"/>
    <lineage>
        <taxon>Eukaryota</taxon>
        <taxon>Metazoa</taxon>
        <taxon>Ecdysozoa</taxon>
        <taxon>Nematoda</taxon>
        <taxon>Enoplea</taxon>
        <taxon>Dorylaimia</taxon>
        <taxon>Trichinellida</taxon>
        <taxon>Trichuridae</taxon>
        <taxon>Trichuris</taxon>
    </lineage>
</organism>
<keyword evidence="7" id="KW-0804">Transcription</keyword>
<dbReference type="GO" id="GO:0000978">
    <property type="term" value="F:RNA polymerase II cis-regulatory region sequence-specific DNA binding"/>
    <property type="evidence" value="ECO:0007669"/>
    <property type="project" value="TreeGrafter"/>
</dbReference>
<dbReference type="PANTHER" id="PTHR11636">
    <property type="entry name" value="POU DOMAIN"/>
    <property type="match status" value="1"/>
</dbReference>
<dbReference type="AlphaFoldDB" id="A0A5S6QH65"/>
<keyword evidence="2 5" id="KW-0238">DNA-binding</keyword>
<evidence type="ECO:0000256" key="7">
    <source>
        <dbReference type="RuleBase" id="RU361194"/>
    </source>
</evidence>
<dbReference type="PROSITE" id="PS00027">
    <property type="entry name" value="HOMEOBOX_1"/>
    <property type="match status" value="1"/>
</dbReference>
<evidence type="ECO:0000259" key="9">
    <source>
        <dbReference type="PROSITE" id="PS51179"/>
    </source>
</evidence>
<evidence type="ECO:0000313" key="10">
    <source>
        <dbReference type="Proteomes" id="UP000046395"/>
    </source>
</evidence>
<feature type="domain" description="Homeobox" evidence="8">
    <location>
        <begin position="281"/>
        <end position="341"/>
    </location>
</feature>
<dbReference type="Pfam" id="PF00046">
    <property type="entry name" value="Homeodomain"/>
    <property type="match status" value="1"/>
</dbReference>
<dbReference type="Pfam" id="PF00157">
    <property type="entry name" value="Pou"/>
    <property type="match status" value="1"/>
</dbReference>
<dbReference type="PROSITE" id="PS50071">
    <property type="entry name" value="HOMEOBOX_2"/>
    <property type="match status" value="1"/>
</dbReference>
<keyword evidence="3 5" id="KW-0371">Homeobox</keyword>
<dbReference type="WBParaSite" id="TMUE_2000006736.1">
    <property type="protein sequence ID" value="TMUE_2000006736.1"/>
    <property type="gene ID" value="WBGene00292846"/>
</dbReference>